<evidence type="ECO:0000313" key="1">
    <source>
        <dbReference type="EMBL" id="EIE87951.1"/>
    </source>
</evidence>
<dbReference type="InParanoid" id="I1CHM1"/>
<dbReference type="VEuPathDB" id="FungiDB:RO3G_12662"/>
<protein>
    <recommendedName>
        <fullName evidence="3">DDE Tnp4 domain-containing protein</fullName>
    </recommendedName>
</protein>
<name>I1CHM1_RHIO9</name>
<dbReference type="Proteomes" id="UP000009138">
    <property type="component" value="Unassembled WGS sequence"/>
</dbReference>
<organism evidence="1 2">
    <name type="scientific">Rhizopus delemar (strain RA 99-880 / ATCC MYA-4621 / FGSC 9543 / NRRL 43880)</name>
    <name type="common">Mucormycosis agent</name>
    <name type="synonym">Rhizopus arrhizus var. delemar</name>
    <dbReference type="NCBI Taxonomy" id="246409"/>
    <lineage>
        <taxon>Eukaryota</taxon>
        <taxon>Fungi</taxon>
        <taxon>Fungi incertae sedis</taxon>
        <taxon>Mucoromycota</taxon>
        <taxon>Mucoromycotina</taxon>
        <taxon>Mucoromycetes</taxon>
        <taxon>Mucorales</taxon>
        <taxon>Mucorineae</taxon>
        <taxon>Rhizopodaceae</taxon>
        <taxon>Rhizopus</taxon>
    </lineage>
</organism>
<proteinExistence type="predicted"/>
<dbReference type="AlphaFoldDB" id="I1CHM1"/>
<sequence>MIIFISDSEKCSESNDGSMFLRMNLYNKLHIGDCLAMDGGYPLFINQFKENALNLGYEFKDIHFMYPARKEKDIFGSFRSIIENEFSILVCLLKNIWQLVQDYKIEELPHHKLWHCDNFELPIVENLEVDDIVFEEEDTIMDELPRKNKKHKHPVIIWVD</sequence>
<evidence type="ECO:0008006" key="3">
    <source>
        <dbReference type="Google" id="ProtNLM"/>
    </source>
</evidence>
<dbReference type="RefSeq" id="XP_067523347.1">
    <property type="nucleotide sequence ID" value="XM_067667246.1"/>
</dbReference>
<dbReference type="EMBL" id="CH476742">
    <property type="protein sequence ID" value="EIE87951.1"/>
    <property type="molecule type" value="Genomic_DNA"/>
</dbReference>
<keyword evidence="2" id="KW-1185">Reference proteome</keyword>
<accession>I1CHM1</accession>
<reference evidence="1 2" key="1">
    <citation type="journal article" date="2009" name="PLoS Genet.">
        <title>Genomic analysis of the basal lineage fungus Rhizopus oryzae reveals a whole-genome duplication.</title>
        <authorList>
            <person name="Ma L.-J."/>
            <person name="Ibrahim A.S."/>
            <person name="Skory C."/>
            <person name="Grabherr M.G."/>
            <person name="Burger G."/>
            <person name="Butler M."/>
            <person name="Elias M."/>
            <person name="Idnurm A."/>
            <person name="Lang B.F."/>
            <person name="Sone T."/>
            <person name="Abe A."/>
            <person name="Calvo S.E."/>
            <person name="Corrochano L.M."/>
            <person name="Engels R."/>
            <person name="Fu J."/>
            <person name="Hansberg W."/>
            <person name="Kim J.-M."/>
            <person name="Kodira C.D."/>
            <person name="Koehrsen M.J."/>
            <person name="Liu B."/>
            <person name="Miranda-Saavedra D."/>
            <person name="O'Leary S."/>
            <person name="Ortiz-Castellanos L."/>
            <person name="Poulter R."/>
            <person name="Rodriguez-Romero J."/>
            <person name="Ruiz-Herrera J."/>
            <person name="Shen Y.-Q."/>
            <person name="Zeng Q."/>
            <person name="Galagan J."/>
            <person name="Birren B.W."/>
            <person name="Cuomo C.A."/>
            <person name="Wickes B.L."/>
        </authorList>
    </citation>
    <scope>NUCLEOTIDE SEQUENCE [LARGE SCALE GENOMIC DNA]</scope>
    <source>
        <strain evidence="2">RA 99-880 / ATCC MYA-4621 / FGSC 9543 / NRRL 43880</strain>
    </source>
</reference>
<dbReference type="OrthoDB" id="2393881at2759"/>
<dbReference type="GeneID" id="93619627"/>
<gene>
    <name evidence="1" type="ORF">RO3G_12662</name>
</gene>
<evidence type="ECO:0000313" key="2">
    <source>
        <dbReference type="Proteomes" id="UP000009138"/>
    </source>
</evidence>